<dbReference type="eggNOG" id="ENOG5031NWJ">
    <property type="taxonomic scope" value="Bacteria"/>
</dbReference>
<keyword evidence="2" id="KW-1185">Reference proteome</keyword>
<protein>
    <submittedName>
        <fullName evidence="1">Uncharacterized protein</fullName>
    </submittedName>
</protein>
<accession>A0A064CAF5</accession>
<sequence length="320" mass="34663">MGAEVNPDLLLAQRVLAGLIRGCERYPTWVRWAVSVLKMPMGSQVVIASNIGDGGYVPPGVFIPATARLAVADPVLPFGWGQRWMGGQHPAKALVDHFEHVRKRVAGVSLSALVTNEIWAETPVGVDDFLAVNHVDAMNMLAQAPVLDGGHQHRLTALDPVLAQRLSSLVEAGYAPAWVSGQLTVAVIGAAQQQEEIAGCKLVTDDELNVLASVNRGSANDMTWKLYDQLADKRHDQALMYPETHGVEDVDGSDVNKAIATLYQRYYQAARIVEMVRWWKYDPPPVMEIAYCGIQAGFGSVVAAVVSTLEMNARRQGGAA</sequence>
<dbReference type="Proteomes" id="UP000022835">
    <property type="component" value="Unassembled WGS sequence"/>
</dbReference>
<organism evidence="1 2">
    <name type="scientific">Mycolicibacterium aromaticivorans JS19b1 = JCM 16368</name>
    <dbReference type="NCBI Taxonomy" id="1440774"/>
    <lineage>
        <taxon>Bacteria</taxon>
        <taxon>Bacillati</taxon>
        <taxon>Actinomycetota</taxon>
        <taxon>Actinomycetes</taxon>
        <taxon>Mycobacteriales</taxon>
        <taxon>Mycobacteriaceae</taxon>
        <taxon>Mycolicibacterium</taxon>
    </lineage>
</organism>
<comment type="caution">
    <text evidence="1">The sequence shown here is derived from an EMBL/GenBank/DDBJ whole genome shotgun (WGS) entry which is preliminary data.</text>
</comment>
<evidence type="ECO:0000313" key="1">
    <source>
        <dbReference type="EMBL" id="KDE96666.1"/>
    </source>
</evidence>
<dbReference type="AlphaFoldDB" id="A0A064CAF5"/>
<proteinExistence type="predicted"/>
<name>A0A064CAF5_9MYCO</name>
<dbReference type="EMBL" id="JALN02000006">
    <property type="protein sequence ID" value="KDE96666.1"/>
    <property type="molecule type" value="Genomic_DNA"/>
</dbReference>
<gene>
    <name evidence="1" type="ORF">Y900_031095</name>
</gene>
<evidence type="ECO:0000313" key="2">
    <source>
        <dbReference type="Proteomes" id="UP000022835"/>
    </source>
</evidence>
<reference evidence="1" key="1">
    <citation type="submission" date="2014-05" db="EMBL/GenBank/DDBJ databases">
        <title>Genome sequence of Mycobacterium aromaticivorans strain JS19b1T (= DSM 45407T).</title>
        <authorList>
            <person name="Kwak Y."/>
            <person name="Park G.-S."/>
            <person name="Li Q.X."/>
            <person name="Lee S.-E."/>
            <person name="Shin J.-H."/>
        </authorList>
    </citation>
    <scope>NUCLEOTIDE SEQUENCE [LARGE SCALE GENOMIC DNA]</scope>
    <source>
        <strain evidence="1">JS19b1</strain>
    </source>
</reference>